<accession>A0A1G2DUV5</accession>
<dbReference type="InterPro" id="IPR043993">
    <property type="entry name" value="T4SS_pilin"/>
</dbReference>
<feature type="chain" id="PRO_5009582630" description="Conjugal transfer protein TrbC" evidence="2">
    <location>
        <begin position="20"/>
        <end position="110"/>
    </location>
</feature>
<keyword evidence="1" id="KW-0472">Membrane</keyword>
<dbReference type="AlphaFoldDB" id="A0A1G2DUV5"/>
<protein>
    <recommendedName>
        <fullName evidence="5">Conjugal transfer protein TrbC</fullName>
    </recommendedName>
</protein>
<dbReference type="Pfam" id="PF18895">
    <property type="entry name" value="T4SS_pilin"/>
    <property type="match status" value="1"/>
</dbReference>
<proteinExistence type="predicted"/>
<evidence type="ECO:0000313" key="3">
    <source>
        <dbReference type="EMBL" id="OGZ17377.1"/>
    </source>
</evidence>
<dbReference type="EMBL" id="MHLU01000138">
    <property type="protein sequence ID" value="OGZ17377.1"/>
    <property type="molecule type" value="Genomic_DNA"/>
</dbReference>
<evidence type="ECO:0000256" key="1">
    <source>
        <dbReference type="SAM" id="Phobius"/>
    </source>
</evidence>
<gene>
    <name evidence="3" type="ORF">A2494_00740</name>
</gene>
<keyword evidence="1" id="KW-1133">Transmembrane helix</keyword>
<keyword evidence="2" id="KW-0732">Signal</keyword>
<evidence type="ECO:0000256" key="2">
    <source>
        <dbReference type="SAM" id="SignalP"/>
    </source>
</evidence>
<evidence type="ECO:0000313" key="4">
    <source>
        <dbReference type="Proteomes" id="UP000178106"/>
    </source>
</evidence>
<feature type="signal peptide" evidence="2">
    <location>
        <begin position="1"/>
        <end position="19"/>
    </location>
</feature>
<keyword evidence="1" id="KW-0812">Transmembrane</keyword>
<organism evidence="3 4">
    <name type="scientific">Candidatus Lloydbacteria bacterium RIFOXYC12_FULL_46_25</name>
    <dbReference type="NCBI Taxonomy" id="1798670"/>
    <lineage>
        <taxon>Bacteria</taxon>
        <taxon>Candidatus Lloydiibacteriota</taxon>
    </lineage>
</organism>
<feature type="transmembrane region" description="Helical" evidence="1">
    <location>
        <begin position="81"/>
        <end position="100"/>
    </location>
</feature>
<evidence type="ECO:0008006" key="5">
    <source>
        <dbReference type="Google" id="ProtNLM"/>
    </source>
</evidence>
<sequence>MNLRHQIIIASFIPLFAFAQTPTTLANPTPGGGATLQDFINLLIQIIQLVGIPMLAMAIIYSGFLLMTAGDNEQQRTKGKMWVVWVLVGATIVLGARVISDMIYGTASAF</sequence>
<reference evidence="3 4" key="1">
    <citation type="journal article" date="2016" name="Nat. Commun.">
        <title>Thousands of microbial genomes shed light on interconnected biogeochemical processes in an aquifer system.</title>
        <authorList>
            <person name="Anantharaman K."/>
            <person name="Brown C.T."/>
            <person name="Hug L.A."/>
            <person name="Sharon I."/>
            <person name="Castelle C.J."/>
            <person name="Probst A.J."/>
            <person name="Thomas B.C."/>
            <person name="Singh A."/>
            <person name="Wilkins M.J."/>
            <person name="Karaoz U."/>
            <person name="Brodie E.L."/>
            <person name="Williams K.H."/>
            <person name="Hubbard S.S."/>
            <person name="Banfield J.F."/>
        </authorList>
    </citation>
    <scope>NUCLEOTIDE SEQUENCE [LARGE SCALE GENOMIC DNA]</scope>
</reference>
<feature type="transmembrane region" description="Helical" evidence="1">
    <location>
        <begin position="42"/>
        <end position="69"/>
    </location>
</feature>
<comment type="caution">
    <text evidence="3">The sequence shown here is derived from an EMBL/GenBank/DDBJ whole genome shotgun (WGS) entry which is preliminary data.</text>
</comment>
<name>A0A1G2DUV5_9BACT</name>
<dbReference type="Proteomes" id="UP000178106">
    <property type="component" value="Unassembled WGS sequence"/>
</dbReference>